<evidence type="ECO:0000313" key="3">
    <source>
        <dbReference type="Proteomes" id="UP000799444"/>
    </source>
</evidence>
<evidence type="ECO:0000256" key="1">
    <source>
        <dbReference type="SAM" id="MobiDB-lite"/>
    </source>
</evidence>
<sequence>MDKSSTTENTTAKGPTTSSDASHHTTNPSPLPPSTAAKPSSPQAPLTLRERRKKAIKDLYQRAEDAPGKVYPWEWDALVADYDEEDMLWVYQEYPRNLWPRERDVPYPNLVAWARHVDNRMKQTHS</sequence>
<dbReference type="EMBL" id="ML996172">
    <property type="protein sequence ID" value="KAF2732730.1"/>
    <property type="molecule type" value="Genomic_DNA"/>
</dbReference>
<keyword evidence="3" id="KW-1185">Reference proteome</keyword>
<evidence type="ECO:0000313" key="2">
    <source>
        <dbReference type="EMBL" id="KAF2732730.1"/>
    </source>
</evidence>
<feature type="region of interest" description="Disordered" evidence="1">
    <location>
        <begin position="1"/>
        <end position="47"/>
    </location>
</feature>
<dbReference type="Proteomes" id="UP000799444">
    <property type="component" value="Unassembled WGS sequence"/>
</dbReference>
<comment type="caution">
    <text evidence="2">The sequence shown here is derived from an EMBL/GenBank/DDBJ whole genome shotgun (WGS) entry which is preliminary data.</text>
</comment>
<accession>A0A9P4QWD1</accession>
<dbReference type="AlphaFoldDB" id="A0A9P4QWD1"/>
<name>A0A9P4QWD1_9PLEO</name>
<reference evidence="2" key="1">
    <citation type="journal article" date="2020" name="Stud. Mycol.">
        <title>101 Dothideomycetes genomes: a test case for predicting lifestyles and emergence of pathogens.</title>
        <authorList>
            <person name="Haridas S."/>
            <person name="Albert R."/>
            <person name="Binder M."/>
            <person name="Bloem J."/>
            <person name="Labutti K."/>
            <person name="Salamov A."/>
            <person name="Andreopoulos B."/>
            <person name="Baker S."/>
            <person name="Barry K."/>
            <person name="Bills G."/>
            <person name="Bluhm B."/>
            <person name="Cannon C."/>
            <person name="Castanera R."/>
            <person name="Culley D."/>
            <person name="Daum C."/>
            <person name="Ezra D."/>
            <person name="Gonzalez J."/>
            <person name="Henrissat B."/>
            <person name="Kuo A."/>
            <person name="Liang C."/>
            <person name="Lipzen A."/>
            <person name="Lutzoni F."/>
            <person name="Magnuson J."/>
            <person name="Mondo S."/>
            <person name="Nolan M."/>
            <person name="Ohm R."/>
            <person name="Pangilinan J."/>
            <person name="Park H.-J."/>
            <person name="Ramirez L."/>
            <person name="Alfaro M."/>
            <person name="Sun H."/>
            <person name="Tritt A."/>
            <person name="Yoshinaga Y."/>
            <person name="Zwiers L.-H."/>
            <person name="Turgeon B."/>
            <person name="Goodwin S."/>
            <person name="Spatafora J."/>
            <person name="Crous P."/>
            <person name="Grigoriev I."/>
        </authorList>
    </citation>
    <scope>NUCLEOTIDE SEQUENCE</scope>
    <source>
        <strain evidence="2">CBS 125425</strain>
    </source>
</reference>
<feature type="compositionally biased region" description="Polar residues" evidence="1">
    <location>
        <begin position="1"/>
        <end position="28"/>
    </location>
</feature>
<organism evidence="2 3">
    <name type="scientific">Polyplosphaeria fusca</name>
    <dbReference type="NCBI Taxonomy" id="682080"/>
    <lineage>
        <taxon>Eukaryota</taxon>
        <taxon>Fungi</taxon>
        <taxon>Dikarya</taxon>
        <taxon>Ascomycota</taxon>
        <taxon>Pezizomycotina</taxon>
        <taxon>Dothideomycetes</taxon>
        <taxon>Pleosporomycetidae</taxon>
        <taxon>Pleosporales</taxon>
        <taxon>Tetraplosphaeriaceae</taxon>
        <taxon>Polyplosphaeria</taxon>
    </lineage>
</organism>
<proteinExistence type="predicted"/>
<protein>
    <submittedName>
        <fullName evidence="2">Uncharacterized protein</fullName>
    </submittedName>
</protein>
<gene>
    <name evidence="2" type="ORF">EJ04DRAFT_525079</name>
</gene>